<evidence type="ECO:0000256" key="6">
    <source>
        <dbReference type="ARBA" id="ARBA00023049"/>
    </source>
</evidence>
<feature type="domain" description="Oligopeptidase A N-terminal" evidence="11">
    <location>
        <begin position="33"/>
        <end position="153"/>
    </location>
</feature>
<dbReference type="InterPro" id="IPR001567">
    <property type="entry name" value="Pept_M3A_M3B_dom"/>
</dbReference>
<dbReference type="EMBL" id="FZPD01000002">
    <property type="protein sequence ID" value="SNS80625.1"/>
    <property type="molecule type" value="Genomic_DNA"/>
</dbReference>
<keyword evidence="4 9" id="KW-0378">Hydrolase</keyword>
<dbReference type="Proteomes" id="UP000198393">
    <property type="component" value="Unassembled WGS sequence"/>
</dbReference>
<keyword evidence="3 9" id="KW-0479">Metal-binding</keyword>
<dbReference type="Gene3D" id="1.10.1370.10">
    <property type="entry name" value="Neurolysin, domain 3"/>
    <property type="match status" value="1"/>
</dbReference>
<sequence length="680" mass="78227">MSNVLLSDFQTKYELPPFTKIKIDDYKDGIEGALEEARNEVQQIIESKDEPGFSNVIEALEESGAKLQRNASILFNLNSAETSDELQKITQEISPKLSEFNSEVKQNEDLFRKVKAVYNQRDTLGLSTEQKKLLQETYLDFVRRGVELEGDKKERFKEITIELSKLSLSFSENLLAETNDFELVIEDESDLSGLPADVLDRARELARKNGREDAWVFSLQAPSYIPFMEYADNRELREKMYRAFMCKCFKGNGRDNQELVLKIIQLKAELASLLGYPTFGHYVLEQRMAESPDTVLAFLNDLLEKSLPKAKEEVEEIKEFVKSRGVDIELQRWDWAYYSEKLRKEKYELDDELVKPYFKLENVISGAFETAERLFGISFKENTELEVYHKDVKAYEVYDESGKVVSVFLADFFPRDGKRAGAWMTSYRDEKYKDDKRVIPHVSIVCNFTPSSSNHPSLLKFDEVKTLFHEFGHALHGMLADTRYQSLSGTSVYWDFVELPSQIMENWCYEKECLDLFAKHYKTGELIPADLVERIKKSSTYHEAYATVRQISFGLLDMAWHSLSFEEAKSVSDVGTFENESFAPTELFPRVEDTNMSVQFGHIFAGGYAAGYYSYKWAEVLDADAFSVFKENGIFDPATASLFKENILSKGGTEHPMVLYKRFRGHEPKPDALLKRAGLV</sequence>
<dbReference type="InterPro" id="IPR034005">
    <property type="entry name" value="M3A_DCP"/>
</dbReference>
<dbReference type="InterPro" id="IPR045090">
    <property type="entry name" value="Pept_M3A_M3B"/>
</dbReference>
<organism evidence="12 13">
    <name type="scientific">Ekhidna lutea</name>
    <dbReference type="NCBI Taxonomy" id="447679"/>
    <lineage>
        <taxon>Bacteria</taxon>
        <taxon>Pseudomonadati</taxon>
        <taxon>Bacteroidota</taxon>
        <taxon>Cytophagia</taxon>
        <taxon>Cytophagales</taxon>
        <taxon>Reichenbachiellaceae</taxon>
        <taxon>Ekhidna</taxon>
    </lineage>
</organism>
<dbReference type="GO" id="GO:0005829">
    <property type="term" value="C:cytosol"/>
    <property type="evidence" value="ECO:0007669"/>
    <property type="project" value="UniProtKB-ARBA"/>
</dbReference>
<dbReference type="SUPFAM" id="SSF55486">
    <property type="entry name" value="Metalloproteases ('zincins'), catalytic domain"/>
    <property type="match status" value="1"/>
</dbReference>
<dbReference type="GO" id="GO:0004222">
    <property type="term" value="F:metalloendopeptidase activity"/>
    <property type="evidence" value="ECO:0007669"/>
    <property type="project" value="UniProtKB-EC"/>
</dbReference>
<dbReference type="InterPro" id="IPR045666">
    <property type="entry name" value="OpdA_N"/>
</dbReference>
<dbReference type="InterPro" id="IPR024077">
    <property type="entry name" value="Neurolysin/TOP_dom2"/>
</dbReference>
<dbReference type="InterPro" id="IPR024079">
    <property type="entry name" value="MetalloPept_cat_dom_sf"/>
</dbReference>
<evidence type="ECO:0000256" key="5">
    <source>
        <dbReference type="ARBA" id="ARBA00022833"/>
    </source>
</evidence>
<evidence type="ECO:0000256" key="9">
    <source>
        <dbReference type="RuleBase" id="RU003435"/>
    </source>
</evidence>
<evidence type="ECO:0000256" key="2">
    <source>
        <dbReference type="ARBA" id="ARBA00022670"/>
    </source>
</evidence>
<dbReference type="GO" id="GO:0006508">
    <property type="term" value="P:proteolysis"/>
    <property type="evidence" value="ECO:0007669"/>
    <property type="project" value="UniProtKB-KW"/>
</dbReference>
<dbReference type="Gene3D" id="1.10.1370.40">
    <property type="match status" value="1"/>
</dbReference>
<dbReference type="PANTHER" id="PTHR43660:SF1">
    <property type="entry name" value="DIPEPTIDYL CARBOXYPEPTIDASE"/>
    <property type="match status" value="1"/>
</dbReference>
<feature type="domain" description="Peptidase M3A/M3B catalytic" evidence="10">
    <location>
        <begin position="227"/>
        <end position="678"/>
    </location>
</feature>
<dbReference type="EC" id="3.4.24.70" evidence="8"/>
<evidence type="ECO:0000313" key="13">
    <source>
        <dbReference type="Proteomes" id="UP000198393"/>
    </source>
</evidence>
<dbReference type="Gene3D" id="3.40.390.10">
    <property type="entry name" value="Collagenase (Catalytic Domain)"/>
    <property type="match status" value="1"/>
</dbReference>
<keyword evidence="2 9" id="KW-0645">Protease</keyword>
<dbReference type="GO" id="GO:0046872">
    <property type="term" value="F:metal ion binding"/>
    <property type="evidence" value="ECO:0007669"/>
    <property type="project" value="UniProtKB-UniRule"/>
</dbReference>
<evidence type="ECO:0000259" key="11">
    <source>
        <dbReference type="Pfam" id="PF19310"/>
    </source>
</evidence>
<reference evidence="12 13" key="1">
    <citation type="submission" date="2017-06" db="EMBL/GenBank/DDBJ databases">
        <authorList>
            <person name="Kim H.J."/>
            <person name="Triplett B.A."/>
        </authorList>
    </citation>
    <scope>NUCLEOTIDE SEQUENCE [LARGE SCALE GENOMIC DNA]</scope>
    <source>
        <strain evidence="12 13">DSM 19307</strain>
    </source>
</reference>
<evidence type="ECO:0000259" key="10">
    <source>
        <dbReference type="Pfam" id="PF01432"/>
    </source>
</evidence>
<dbReference type="Pfam" id="PF19310">
    <property type="entry name" value="TOP_N"/>
    <property type="match status" value="1"/>
</dbReference>
<dbReference type="Pfam" id="PF01432">
    <property type="entry name" value="Peptidase_M3"/>
    <property type="match status" value="1"/>
</dbReference>
<dbReference type="CDD" id="cd06456">
    <property type="entry name" value="M3A_DCP"/>
    <property type="match status" value="1"/>
</dbReference>
<comment type="catalytic activity">
    <reaction evidence="7">
        <text>Hydrolysis of oligopeptides, with broad specificity. Gly or Ala commonly occur as P1 or P1' residues, but more distant residues are also important, as is shown by the fact that Z-Gly-Pro-Gly-|-Gly-Pro-Ala is cleaved, but not Z-(Gly)(5).</text>
        <dbReference type="EC" id="3.4.24.70"/>
    </reaction>
</comment>
<dbReference type="FunFam" id="3.40.390.10:FF:000009">
    <property type="entry name" value="Oligopeptidase A"/>
    <property type="match status" value="1"/>
</dbReference>
<comment type="similarity">
    <text evidence="1 9">Belongs to the peptidase M3 family.</text>
</comment>
<accession>A0A239HHK0</accession>
<keyword evidence="6 9" id="KW-0482">Metalloprotease</keyword>
<evidence type="ECO:0000256" key="1">
    <source>
        <dbReference type="ARBA" id="ARBA00006040"/>
    </source>
</evidence>
<evidence type="ECO:0000256" key="4">
    <source>
        <dbReference type="ARBA" id="ARBA00022801"/>
    </source>
</evidence>
<protein>
    <recommendedName>
        <fullName evidence="8">oligopeptidase A</fullName>
        <ecNumber evidence="8">3.4.24.70</ecNumber>
    </recommendedName>
</protein>
<dbReference type="RefSeq" id="WP_089356055.1">
    <property type="nucleotide sequence ID" value="NZ_FZPD01000002.1"/>
</dbReference>
<evidence type="ECO:0000256" key="8">
    <source>
        <dbReference type="ARBA" id="ARBA00026100"/>
    </source>
</evidence>
<dbReference type="PANTHER" id="PTHR43660">
    <property type="entry name" value="DIPEPTIDYL CARBOXYPEPTIDASE"/>
    <property type="match status" value="1"/>
</dbReference>
<dbReference type="GO" id="GO:0004180">
    <property type="term" value="F:carboxypeptidase activity"/>
    <property type="evidence" value="ECO:0007669"/>
    <property type="project" value="TreeGrafter"/>
</dbReference>
<proteinExistence type="inferred from homology"/>
<comment type="cofactor">
    <cofactor evidence="9">
        <name>Zn(2+)</name>
        <dbReference type="ChEBI" id="CHEBI:29105"/>
    </cofactor>
    <text evidence="9">Binds 1 zinc ion.</text>
</comment>
<gene>
    <name evidence="12" type="ORF">SAMN05421640_1310</name>
</gene>
<evidence type="ECO:0000256" key="7">
    <source>
        <dbReference type="ARBA" id="ARBA00024603"/>
    </source>
</evidence>
<keyword evidence="13" id="KW-1185">Reference proteome</keyword>
<dbReference type="AlphaFoldDB" id="A0A239HHK0"/>
<name>A0A239HHK0_EKHLU</name>
<evidence type="ECO:0000256" key="3">
    <source>
        <dbReference type="ARBA" id="ARBA00022723"/>
    </source>
</evidence>
<dbReference type="OrthoDB" id="9773538at2"/>
<evidence type="ECO:0000313" key="12">
    <source>
        <dbReference type="EMBL" id="SNS80625.1"/>
    </source>
</evidence>
<keyword evidence="5 9" id="KW-0862">Zinc</keyword>